<dbReference type="OrthoDB" id="10256089at2759"/>
<dbReference type="EMBL" id="JMSN01000032">
    <property type="protein sequence ID" value="KDN46985.1"/>
    <property type="molecule type" value="Genomic_DNA"/>
</dbReference>
<feature type="compositionally biased region" description="Basic and acidic residues" evidence="7">
    <location>
        <begin position="171"/>
        <end position="197"/>
    </location>
</feature>
<dbReference type="PROSITE" id="PS50010">
    <property type="entry name" value="DH_2"/>
    <property type="match status" value="1"/>
</dbReference>
<comment type="caution">
    <text evidence="9">The sequence shown here is derived from an EMBL/GenBank/DDBJ whole genome shotgun (WGS) entry which is preliminary data.</text>
</comment>
<feature type="compositionally biased region" description="Polar residues" evidence="7">
    <location>
        <begin position="198"/>
        <end position="209"/>
    </location>
</feature>
<keyword evidence="4" id="KW-0344">Guanine-nucleotide releasing factor</keyword>
<feature type="compositionally biased region" description="Polar residues" evidence="7">
    <location>
        <begin position="266"/>
        <end position="283"/>
    </location>
</feature>
<dbReference type="InParanoid" id="A0A066W887"/>
<dbReference type="GO" id="GO:0005085">
    <property type="term" value="F:guanyl-nucleotide exchange factor activity"/>
    <property type="evidence" value="ECO:0007669"/>
    <property type="project" value="UniProtKB-KW"/>
</dbReference>
<dbReference type="AlphaFoldDB" id="A0A066W887"/>
<evidence type="ECO:0000256" key="4">
    <source>
        <dbReference type="ARBA" id="ARBA00022658"/>
    </source>
</evidence>
<evidence type="ECO:0000259" key="8">
    <source>
        <dbReference type="PROSITE" id="PS50010"/>
    </source>
</evidence>
<feature type="compositionally biased region" description="Polar residues" evidence="7">
    <location>
        <begin position="153"/>
        <end position="169"/>
    </location>
</feature>
<name>A0A066W887_TILAU</name>
<dbReference type="Gene3D" id="1.20.1270.60">
    <property type="entry name" value="Arfaptin homology (AH) domain/BAR domain"/>
    <property type="match status" value="1"/>
</dbReference>
<dbReference type="Pfam" id="PF00621">
    <property type="entry name" value="RhoGEF"/>
    <property type="match status" value="1"/>
</dbReference>
<dbReference type="InterPro" id="IPR035899">
    <property type="entry name" value="DBL_dom_sf"/>
</dbReference>
<dbReference type="Proteomes" id="UP000027361">
    <property type="component" value="Unassembled WGS sequence"/>
</dbReference>
<gene>
    <name evidence="9" type="ORF">K437DRAFT_256005</name>
</gene>
<accession>A0A066W887</accession>
<feature type="region of interest" description="Disordered" evidence="7">
    <location>
        <begin position="60"/>
        <end position="139"/>
    </location>
</feature>
<dbReference type="STRING" id="1037660.A0A066W887"/>
<dbReference type="GeneID" id="25264305"/>
<feature type="compositionally biased region" description="Low complexity" evidence="7">
    <location>
        <begin position="63"/>
        <end position="74"/>
    </location>
</feature>
<feature type="region of interest" description="Disordered" evidence="7">
    <location>
        <begin position="438"/>
        <end position="501"/>
    </location>
</feature>
<dbReference type="GO" id="GO:0032955">
    <property type="term" value="P:regulation of division septum assembly"/>
    <property type="evidence" value="ECO:0007669"/>
    <property type="project" value="TreeGrafter"/>
</dbReference>
<dbReference type="Pfam" id="PF03114">
    <property type="entry name" value="BAR"/>
    <property type="match status" value="1"/>
</dbReference>
<evidence type="ECO:0000256" key="2">
    <source>
        <dbReference type="ARBA" id="ARBA00004348"/>
    </source>
</evidence>
<evidence type="ECO:0000256" key="7">
    <source>
        <dbReference type="SAM" id="MobiDB-lite"/>
    </source>
</evidence>
<dbReference type="PANTHER" id="PTHR22834:SF20">
    <property type="entry name" value="SH3 DOMAIN-CONTAINING PROTEIN"/>
    <property type="match status" value="1"/>
</dbReference>
<evidence type="ECO:0000256" key="5">
    <source>
        <dbReference type="ARBA" id="ARBA00022949"/>
    </source>
</evidence>
<evidence type="ECO:0000256" key="6">
    <source>
        <dbReference type="ARBA" id="ARBA00032587"/>
    </source>
</evidence>
<dbReference type="InterPro" id="IPR004148">
    <property type="entry name" value="BAR_dom"/>
</dbReference>
<dbReference type="InterPro" id="IPR001331">
    <property type="entry name" value="GDS_CDC24_CS"/>
</dbReference>
<dbReference type="GO" id="GO:0005795">
    <property type="term" value="C:Golgi stack"/>
    <property type="evidence" value="ECO:0007669"/>
    <property type="project" value="UniProtKB-SubCell"/>
</dbReference>
<evidence type="ECO:0000256" key="1">
    <source>
        <dbReference type="ARBA" id="ARBA00004282"/>
    </source>
</evidence>
<feature type="region of interest" description="Disordered" evidence="7">
    <location>
        <begin position="266"/>
        <end position="290"/>
    </location>
</feature>
<reference evidence="9 10" key="1">
    <citation type="submission" date="2014-05" db="EMBL/GenBank/DDBJ databases">
        <title>Draft genome sequence of a rare smut relative, Tilletiaria anomala UBC 951.</title>
        <authorList>
            <consortium name="DOE Joint Genome Institute"/>
            <person name="Toome M."/>
            <person name="Kuo A."/>
            <person name="Henrissat B."/>
            <person name="Lipzen A."/>
            <person name="Tritt A."/>
            <person name="Yoshinaga Y."/>
            <person name="Zane M."/>
            <person name="Barry K."/>
            <person name="Grigoriev I.V."/>
            <person name="Spatafora J.W."/>
            <person name="Aimea M.C."/>
        </authorList>
    </citation>
    <scope>NUCLEOTIDE SEQUENCE [LARGE SCALE GENOMIC DNA]</scope>
    <source>
        <strain evidence="9 10">UBC 951</strain>
    </source>
</reference>
<proteinExistence type="predicted"/>
<dbReference type="HOGENOM" id="CLU_265582_0_0_1"/>
<feature type="compositionally biased region" description="Low complexity" evidence="7">
    <location>
        <begin position="1105"/>
        <end position="1128"/>
    </location>
</feature>
<dbReference type="CDD" id="cd00160">
    <property type="entry name" value="RhoGEF"/>
    <property type="match status" value="1"/>
</dbReference>
<dbReference type="GO" id="GO:0031991">
    <property type="term" value="P:regulation of actomyosin contractile ring contraction"/>
    <property type="evidence" value="ECO:0007669"/>
    <property type="project" value="TreeGrafter"/>
</dbReference>
<dbReference type="SUPFAM" id="SSF103657">
    <property type="entry name" value="BAR/IMD domain-like"/>
    <property type="match status" value="1"/>
</dbReference>
<feature type="compositionally biased region" description="Low complexity" evidence="7">
    <location>
        <begin position="1019"/>
        <end position="1040"/>
    </location>
</feature>
<feature type="compositionally biased region" description="Polar residues" evidence="7">
    <location>
        <begin position="372"/>
        <end position="389"/>
    </location>
</feature>
<sequence>MSSESAPITPRSSSLVQVPIDGSVSGPTLPRRSDSIRRVLLPRCSTDSPTSPRLVSAWQQTFTSSGSSPATPGSIETGEERQLEHLNVVDGEQEMLESPSYDSPVSPPTPSEQSEKPALPKRNPLRRYAGPALASAQGSRQMGLGVVLPSPASTVGTRSVSNYVPSPQRHTAADRRVSSSDVKGEMELLRDTLREGNRSQTSLASTSVSAKDKDKDKGRRWNPLKDVFSEGEDSGHGFARSMRFRTKKASRAKDIKHFFTSEALQSGHSRSVSQMSTASTPQPEDTCLEESKEQKEARLAKMADDRTKVIRELIDTEKSYAVDLGIVRDIYLARAKSRLFAVSPTLTSSPSASAVSFGTPSISSSYFGSPLTGSGTPARQRFASSSSNRLPAKAAPQEGSSLLASPFQQRPGSPPSIDSSELSNRSSLYTVPSAISSTTSETGFTIPGSRLPSLVSDTLSPELGSASMRKSISQGTMGASQSGPINGHHHAEAPRSGSLTSQFSGLKDAPFSLSDIRIIFAGLEACASLADEMSQRLQNVVHNGDQESSSIGARLASFFIDAAPRITSTYSAYCASHTASISRLQELTTTSSKGAAFIKETTQVARQYTNAWDLASLLIKPVQRVLKYPLLLRQILKSTDPQADDYSALERALADLEALAERINEQKRRQEFIEGVVNSKFQAPSKAPGASSKSSKKLRRQHEQLKAIVGPRVNNDDILSLVGRLQNTEESVLAFSRAVSDWVKACRKAIDIQSQLMETWSDLLAKLGEEESNSSDHVEIFLALLQGELSTHWGRLDDNVHGILLPFTDTIMSMFAGPKKVVERHQQHETDYTRYQQVLSKNEKKTPDKRLVQNASEYIALHVQLLEELPQFLNGVKALVDWAVLMLANMQLDYYQKVHSEVQRFHIALKHAGTQEVVRADGFEIDEALELDLALQPLPGTSNLATPCSPPSQHLGAKFIFHSPGRETAGVNTSDHVPPGFTQLNYGSHVTMQGTEGVSPTVADRLAADSPYVDKLSLHSAEQSSSAHGSAAGQSADGAALRPSSAVTEASVKAAGSKSAPSGFRRLVRTISVSRKRLEAAPHVDQMPEVPAKDTVPSSPPLLPELPVLVPLRNTPPDSASAAAAPPSDELDSHRRRPAKLSLSSIPLLGGEDKLSDSIVTMATNVDGPEQLDFKISPVSLLPYKAGELLQVFASVPSPAAPLATTSQTHIQVAEQSQGSYVAPSQNAAEHVLARNLEGTVGWVERRCLTQVV</sequence>
<dbReference type="PANTHER" id="PTHR22834">
    <property type="entry name" value="NUCLEAR FUSION PROTEIN FUS2"/>
    <property type="match status" value="1"/>
</dbReference>
<evidence type="ECO:0000313" key="10">
    <source>
        <dbReference type="Proteomes" id="UP000027361"/>
    </source>
</evidence>
<feature type="compositionally biased region" description="Polar residues" evidence="7">
    <location>
        <begin position="398"/>
        <end position="424"/>
    </location>
</feature>
<dbReference type="InterPro" id="IPR051492">
    <property type="entry name" value="Dynamin-Rho_GEF"/>
</dbReference>
<comment type="subcellular location">
    <subcellularLocation>
        <location evidence="1">Cell junction</location>
    </subcellularLocation>
    <subcellularLocation>
        <location evidence="2">Golgi apparatus</location>
        <location evidence="2">Golgi stack</location>
    </subcellularLocation>
</comment>
<evidence type="ECO:0000313" key="9">
    <source>
        <dbReference type="EMBL" id="KDN46985.1"/>
    </source>
</evidence>
<dbReference type="SMART" id="SM00325">
    <property type="entry name" value="RhoGEF"/>
    <property type="match status" value="1"/>
</dbReference>
<feature type="region of interest" description="Disordered" evidence="7">
    <location>
        <begin position="1"/>
        <end position="36"/>
    </location>
</feature>
<organism evidence="9 10">
    <name type="scientific">Tilletiaria anomala (strain ATCC 24038 / CBS 436.72 / UBC 951)</name>
    <dbReference type="NCBI Taxonomy" id="1037660"/>
    <lineage>
        <taxon>Eukaryota</taxon>
        <taxon>Fungi</taxon>
        <taxon>Dikarya</taxon>
        <taxon>Basidiomycota</taxon>
        <taxon>Ustilaginomycotina</taxon>
        <taxon>Exobasidiomycetes</taxon>
        <taxon>Georgefischeriales</taxon>
        <taxon>Tilletiariaceae</taxon>
        <taxon>Tilletiaria</taxon>
    </lineage>
</organism>
<feature type="region of interest" description="Disordered" evidence="7">
    <location>
        <begin position="1079"/>
        <end position="1138"/>
    </location>
</feature>
<dbReference type="GO" id="GO:0035556">
    <property type="term" value="P:intracellular signal transduction"/>
    <property type="evidence" value="ECO:0007669"/>
    <property type="project" value="InterPro"/>
</dbReference>
<keyword evidence="10" id="KW-1185">Reference proteome</keyword>
<dbReference type="SUPFAM" id="SSF48065">
    <property type="entry name" value="DBL homology domain (DH-domain)"/>
    <property type="match status" value="1"/>
</dbReference>
<protein>
    <recommendedName>
        <fullName evidence="3">Dynamin-binding protein</fullName>
    </recommendedName>
    <alternativeName>
        <fullName evidence="6">Scaffold protein Tuba</fullName>
    </alternativeName>
</protein>
<dbReference type="Gene3D" id="1.20.900.10">
    <property type="entry name" value="Dbl homology (DH) domain"/>
    <property type="match status" value="2"/>
</dbReference>
<feature type="compositionally biased region" description="Polar residues" evidence="7">
    <location>
        <begin position="1"/>
        <end position="16"/>
    </location>
</feature>
<feature type="region of interest" description="Disordered" evidence="7">
    <location>
        <begin position="1017"/>
        <end position="1044"/>
    </location>
</feature>
<dbReference type="InterPro" id="IPR027267">
    <property type="entry name" value="AH/BAR_dom_sf"/>
</dbReference>
<dbReference type="RefSeq" id="XP_013243721.1">
    <property type="nucleotide sequence ID" value="XM_013388267.1"/>
</dbReference>
<feature type="region of interest" description="Disordered" evidence="7">
    <location>
        <begin position="153"/>
        <end position="223"/>
    </location>
</feature>
<evidence type="ECO:0000256" key="3">
    <source>
        <dbReference type="ARBA" id="ARBA00018186"/>
    </source>
</evidence>
<feature type="compositionally biased region" description="Polar residues" evidence="7">
    <location>
        <begin position="468"/>
        <end position="484"/>
    </location>
</feature>
<dbReference type="InterPro" id="IPR000219">
    <property type="entry name" value="DH_dom"/>
</dbReference>
<dbReference type="PROSITE" id="PS00741">
    <property type="entry name" value="DH_1"/>
    <property type="match status" value="1"/>
</dbReference>
<feature type="domain" description="DH" evidence="8">
    <location>
        <begin position="305"/>
        <end position="666"/>
    </location>
</feature>
<dbReference type="OMA" id="KSHEAAN"/>
<feature type="region of interest" description="Disordered" evidence="7">
    <location>
        <begin position="372"/>
        <end position="424"/>
    </location>
</feature>
<feature type="compositionally biased region" description="Basic and acidic residues" evidence="7">
    <location>
        <begin position="210"/>
        <end position="219"/>
    </location>
</feature>
<keyword evidence="5" id="KW-0965">Cell junction</keyword>